<gene>
    <name evidence="1" type="ORF">MVEN_00808200</name>
</gene>
<proteinExistence type="predicted"/>
<keyword evidence="2" id="KW-1185">Reference proteome</keyword>
<protein>
    <submittedName>
        <fullName evidence="1">Uncharacterized protein</fullName>
    </submittedName>
</protein>
<dbReference type="Proteomes" id="UP000620124">
    <property type="component" value="Unassembled WGS sequence"/>
</dbReference>
<evidence type="ECO:0000313" key="2">
    <source>
        <dbReference type="Proteomes" id="UP000620124"/>
    </source>
</evidence>
<dbReference type="OrthoDB" id="10452577at2759"/>
<reference evidence="1" key="1">
    <citation type="submission" date="2020-05" db="EMBL/GenBank/DDBJ databases">
        <title>Mycena genomes resolve the evolution of fungal bioluminescence.</title>
        <authorList>
            <person name="Tsai I.J."/>
        </authorList>
    </citation>
    <scope>NUCLEOTIDE SEQUENCE</scope>
    <source>
        <strain evidence="1">CCC161011</strain>
    </source>
</reference>
<name>A0A8H7D651_9AGAR</name>
<sequence length="139" mass="15267">MAETTPPSAASDDHAHVLVFAQGSSDTDISDVGNMDVLLSGPPITLASAGNEHQELGDLDWQNPEMIPQMEQHIAQMPPGHPDIPRYQQLLGGNLMQRFYNCMVFSMADSGGCQWVHLQDCLCMQAPPQMNLLIHTQQL</sequence>
<organism evidence="1 2">
    <name type="scientific">Mycena venus</name>
    <dbReference type="NCBI Taxonomy" id="2733690"/>
    <lineage>
        <taxon>Eukaryota</taxon>
        <taxon>Fungi</taxon>
        <taxon>Dikarya</taxon>
        <taxon>Basidiomycota</taxon>
        <taxon>Agaricomycotina</taxon>
        <taxon>Agaricomycetes</taxon>
        <taxon>Agaricomycetidae</taxon>
        <taxon>Agaricales</taxon>
        <taxon>Marasmiineae</taxon>
        <taxon>Mycenaceae</taxon>
        <taxon>Mycena</taxon>
    </lineage>
</organism>
<dbReference type="AlphaFoldDB" id="A0A8H7D651"/>
<dbReference type="EMBL" id="JACAZI010000005">
    <property type="protein sequence ID" value="KAF7360762.1"/>
    <property type="molecule type" value="Genomic_DNA"/>
</dbReference>
<accession>A0A8H7D651</accession>
<comment type="caution">
    <text evidence="1">The sequence shown here is derived from an EMBL/GenBank/DDBJ whole genome shotgun (WGS) entry which is preliminary data.</text>
</comment>
<evidence type="ECO:0000313" key="1">
    <source>
        <dbReference type="EMBL" id="KAF7360762.1"/>
    </source>
</evidence>